<dbReference type="PANTHER" id="PTHR34655">
    <property type="entry name" value="CONSERVED WITHIN P. AEROPHILUM"/>
    <property type="match status" value="1"/>
</dbReference>
<sequence>MSEQNAADLVIILITGPENPKRLPSAFFLAATAAAAEQNVVMYFTGPATELLKKGVSETIYPLTGGKSVADFIKLAEDNGVRIIGCAQSLDLVGMTVEDLAQQLPMLTPGQALPALATAKRILTW</sequence>
<comment type="caution">
    <text evidence="1">The sequence shown here is derived from an EMBL/GenBank/DDBJ whole genome shotgun (WGS) entry which is preliminary data.</text>
</comment>
<dbReference type="OrthoDB" id="5784507at2"/>
<gene>
    <name evidence="1" type="ORF">DN052_08915</name>
</gene>
<dbReference type="Pfam" id="PF02635">
    <property type="entry name" value="DsrE"/>
    <property type="match status" value="1"/>
</dbReference>
<evidence type="ECO:0000313" key="2">
    <source>
        <dbReference type="Proteomes" id="UP000248886"/>
    </source>
</evidence>
<proteinExistence type="predicted"/>
<dbReference type="EMBL" id="QKQP01000005">
    <property type="protein sequence ID" value="PZD80559.1"/>
    <property type="molecule type" value="Genomic_DNA"/>
</dbReference>
<dbReference type="GeneID" id="65281566"/>
<evidence type="ECO:0000313" key="1">
    <source>
        <dbReference type="EMBL" id="PZD80559.1"/>
    </source>
</evidence>
<dbReference type="SUPFAM" id="SSF75169">
    <property type="entry name" value="DsrEFH-like"/>
    <property type="match status" value="1"/>
</dbReference>
<dbReference type="Gene3D" id="3.40.1260.10">
    <property type="entry name" value="DsrEFH-like"/>
    <property type="match status" value="1"/>
</dbReference>
<dbReference type="AlphaFoldDB" id="A0A2W1K1Q6"/>
<name>A0A2W1K1Q6_ACIFR</name>
<protein>
    <submittedName>
        <fullName evidence="1">Peroxiredoxin</fullName>
    </submittedName>
</protein>
<accession>A0A2W1K1Q6</accession>
<dbReference type="OMA" id="WRCASPF"/>
<dbReference type="RefSeq" id="WP_012537232.1">
    <property type="nucleotide sequence ID" value="NZ_AP025160.1"/>
</dbReference>
<dbReference type="PANTHER" id="PTHR34655:SF2">
    <property type="entry name" value="PEROXIREDOXIN FAMILY PROTEIN"/>
    <property type="match status" value="1"/>
</dbReference>
<organism evidence="1 2">
    <name type="scientific">Acidithiobacillus ferrooxidans</name>
    <name type="common">Thiobacillus ferrooxidans</name>
    <dbReference type="NCBI Taxonomy" id="920"/>
    <lineage>
        <taxon>Bacteria</taxon>
        <taxon>Pseudomonadati</taxon>
        <taxon>Pseudomonadota</taxon>
        <taxon>Acidithiobacillia</taxon>
        <taxon>Acidithiobacillales</taxon>
        <taxon>Acidithiobacillaceae</taxon>
        <taxon>Acidithiobacillus</taxon>
    </lineage>
</organism>
<dbReference type="Proteomes" id="UP000248886">
    <property type="component" value="Unassembled WGS sequence"/>
</dbReference>
<dbReference type="InterPro" id="IPR027396">
    <property type="entry name" value="DsrEFH-like"/>
</dbReference>
<dbReference type="InterPro" id="IPR003787">
    <property type="entry name" value="Sulphur_relay_DsrE/F-like"/>
</dbReference>
<reference evidence="1 2" key="1">
    <citation type="submission" date="2018-06" db="EMBL/GenBank/DDBJ databases">
        <title>Draft sequence of Acidithiobacillus ferrooxidans CCM 4253.</title>
        <authorList>
            <person name="Moya-Beltran A."/>
            <person name="Castro M."/>
            <person name="Covarrubias P.C."/>
            <person name="Issotta F."/>
            <person name="Janiczek O."/>
            <person name="Mandl M."/>
            <person name="Kucera J."/>
            <person name="Quatrini R."/>
        </authorList>
    </citation>
    <scope>NUCLEOTIDE SEQUENCE [LARGE SCALE GENOMIC DNA]</scope>
    <source>
        <strain evidence="1 2">CCM 4253</strain>
    </source>
</reference>